<protein>
    <recommendedName>
        <fullName evidence="1">BTB domain-containing protein</fullName>
    </recommendedName>
</protein>
<accession>A0A7S3ZPD3</accession>
<dbReference type="PROSITE" id="PS50097">
    <property type="entry name" value="BTB"/>
    <property type="match status" value="1"/>
</dbReference>
<dbReference type="InterPro" id="IPR000210">
    <property type="entry name" value="BTB/POZ_dom"/>
</dbReference>
<reference evidence="3" key="2">
    <citation type="submission" date="2021-11" db="EMBL/GenBank/DDBJ databases">
        <authorList>
            <consortium name="Genoscope - CEA"/>
            <person name="William W."/>
        </authorList>
    </citation>
    <scope>NUCLEOTIDE SEQUENCE</scope>
</reference>
<dbReference type="EMBL" id="HBIW01005937">
    <property type="protein sequence ID" value="CAE0689481.1"/>
    <property type="molecule type" value="Transcribed_RNA"/>
</dbReference>
<dbReference type="OrthoDB" id="66888at2759"/>
<dbReference type="InterPro" id="IPR011333">
    <property type="entry name" value="SKP1/BTB/POZ_sf"/>
</dbReference>
<reference evidence="2" key="1">
    <citation type="submission" date="2021-01" db="EMBL/GenBank/DDBJ databases">
        <authorList>
            <person name="Corre E."/>
            <person name="Pelletier E."/>
            <person name="Niang G."/>
            <person name="Scheremetjew M."/>
            <person name="Finn R."/>
            <person name="Kale V."/>
            <person name="Holt S."/>
            <person name="Cochrane G."/>
            <person name="Meng A."/>
            <person name="Brown T."/>
            <person name="Cohen L."/>
        </authorList>
    </citation>
    <scope>NUCLEOTIDE SEQUENCE</scope>
    <source>
        <strain evidence="2">CCMP1756</strain>
    </source>
</reference>
<dbReference type="Gene3D" id="3.30.710.10">
    <property type="entry name" value="Potassium Channel Kv1.1, Chain A"/>
    <property type="match status" value="1"/>
</dbReference>
<dbReference type="Pfam" id="PF02214">
    <property type="entry name" value="BTB_2"/>
    <property type="match status" value="1"/>
</dbReference>
<evidence type="ECO:0000313" key="2">
    <source>
        <dbReference type="EMBL" id="CAE0689481.1"/>
    </source>
</evidence>
<name>A0A7S3ZPD3_9STRA</name>
<dbReference type="GO" id="GO:0051260">
    <property type="term" value="P:protein homooligomerization"/>
    <property type="evidence" value="ECO:0007669"/>
    <property type="project" value="InterPro"/>
</dbReference>
<gene>
    <name evidence="2" type="ORF">PCAL00307_LOCUS4915</name>
    <name evidence="3" type="ORF">PECAL_4P23950</name>
</gene>
<proteinExistence type="predicted"/>
<organism evidence="2">
    <name type="scientific">Pelagomonas calceolata</name>
    <dbReference type="NCBI Taxonomy" id="35677"/>
    <lineage>
        <taxon>Eukaryota</taxon>
        <taxon>Sar</taxon>
        <taxon>Stramenopiles</taxon>
        <taxon>Ochrophyta</taxon>
        <taxon>Pelagophyceae</taxon>
        <taxon>Pelagomonadales</taxon>
        <taxon>Pelagomonadaceae</taxon>
        <taxon>Pelagomonas</taxon>
    </lineage>
</organism>
<dbReference type="SMART" id="SM00225">
    <property type="entry name" value="BTB"/>
    <property type="match status" value="1"/>
</dbReference>
<dbReference type="PANTHER" id="PTHR11145:SF8">
    <property type="entry name" value="RE57120P"/>
    <property type="match status" value="1"/>
</dbReference>
<dbReference type="SUPFAM" id="SSF54695">
    <property type="entry name" value="POZ domain"/>
    <property type="match status" value="1"/>
</dbReference>
<dbReference type="Gene3D" id="2.40.50.140">
    <property type="entry name" value="Nucleic acid-binding proteins"/>
    <property type="match status" value="1"/>
</dbReference>
<dbReference type="CDD" id="cd18316">
    <property type="entry name" value="BTB_POZ_KCTD-like"/>
    <property type="match status" value="1"/>
</dbReference>
<sequence>MASLTPGAVDYIVNEKMTVAGGHRPVLQVVKFGMITNAQGLTREKLWLSDGDRWVLAMAVPQEGRVLTPGCFVRLIKYEGEEPIHATDMEIVSPAQPRVGTPTQYRNGAALPADAVQPAPSPPPPPTVEEVEATFATATLSAATPTIQLNVGGTIFETTESTLARHPATFFGALARNRGAATRLFVDRDPTHFRHVLNYLRSGVVTAPADDDAKAELLLELEFYALHDFARGLCGPVLDLTKHLDAAGVLADRADEARLRDVFASGDAGAIGRLDRYEGLVDFYSTYPGGVAFAAPPAVDAGSTLLYDALEPKPPLGREGSPATCQYIDQFKENFDALYPQVLTRLSKVMKSGQVFIAGGSVLLGLTALDPAVARLSNMPLRTRHTAFWKASSKQVGDVDVFVCASSPEECSILAERIWNALAVDGEFWKCERNRGVINMTKHRTHYCYGDAELVVQVVLRQYASLTEVLTCFDVDCCCVGLSLKRDWRDVKNWRVWALPRAVRALQSGRNVVNAIHAWPRSPAYEMRLTKYACRGFAVLCPGLDPASVDESRIRATPFDALSGIARLLRVANLVELAQPTTFEAAKKLMIQRFGMSVTFALSGIYDVPVHLLPGEELAGATVPSGNEFSEVASALHPDSTAEQVAALRRRYPRDTAWRVLTPAENFQGGDRQYGRLIEADTESRAAAWRGIVDAGHDHLDLPRRIAWDDSRNQREYLNVRDADHDAIYYAHAYKV</sequence>
<feature type="domain" description="BTB" evidence="1">
    <location>
        <begin position="145"/>
        <end position="209"/>
    </location>
</feature>
<evidence type="ECO:0000313" key="4">
    <source>
        <dbReference type="Proteomes" id="UP000789595"/>
    </source>
</evidence>
<dbReference type="PANTHER" id="PTHR11145">
    <property type="entry name" value="BTB/POZ DOMAIN-CONTAINING ADAPTER FOR CUL3-MEDIATED RHOA DEGRADATION PROTEIN FAMILY MEMBER"/>
    <property type="match status" value="1"/>
</dbReference>
<keyword evidence="4" id="KW-1185">Reference proteome</keyword>
<dbReference type="Proteomes" id="UP000789595">
    <property type="component" value="Unassembled WGS sequence"/>
</dbReference>
<evidence type="ECO:0000313" key="3">
    <source>
        <dbReference type="EMBL" id="CAH0375074.1"/>
    </source>
</evidence>
<dbReference type="InterPro" id="IPR045068">
    <property type="entry name" value="BACURD1-3"/>
</dbReference>
<dbReference type="AlphaFoldDB" id="A0A7S3ZPD3"/>
<dbReference type="InterPro" id="IPR003131">
    <property type="entry name" value="T1-type_BTB"/>
</dbReference>
<dbReference type="InterPro" id="IPR012340">
    <property type="entry name" value="NA-bd_OB-fold"/>
</dbReference>
<evidence type="ECO:0000259" key="1">
    <source>
        <dbReference type="PROSITE" id="PS50097"/>
    </source>
</evidence>
<dbReference type="EMBL" id="CAKKNE010000004">
    <property type="protein sequence ID" value="CAH0375074.1"/>
    <property type="molecule type" value="Genomic_DNA"/>
</dbReference>